<organism evidence="1 3">
    <name type="scientific">Candidatus Ordinivivax streblomastigis</name>
    <dbReference type="NCBI Taxonomy" id="2540710"/>
    <lineage>
        <taxon>Bacteria</taxon>
        <taxon>Pseudomonadati</taxon>
        <taxon>Bacteroidota</taxon>
        <taxon>Bacteroidia</taxon>
        <taxon>Bacteroidales</taxon>
        <taxon>Candidatus Ordinivivax</taxon>
    </lineage>
</organism>
<accession>A0A5M8P4L7</accession>
<dbReference type="AlphaFoldDB" id="A0A5M8P4L7"/>
<dbReference type="EMBL" id="SNRX01000002">
    <property type="protein sequence ID" value="KAA6303381.1"/>
    <property type="molecule type" value="Genomic_DNA"/>
</dbReference>
<proteinExistence type="predicted"/>
<dbReference type="EMBL" id="SNRX01000002">
    <property type="protein sequence ID" value="KAA6303266.1"/>
    <property type="molecule type" value="Genomic_DNA"/>
</dbReference>
<evidence type="ECO:0000313" key="1">
    <source>
        <dbReference type="EMBL" id="KAA6303266.1"/>
    </source>
</evidence>
<evidence type="ECO:0000313" key="3">
    <source>
        <dbReference type="Proteomes" id="UP000324575"/>
    </source>
</evidence>
<reference evidence="1 3" key="1">
    <citation type="submission" date="2019-03" db="EMBL/GenBank/DDBJ databases">
        <title>Single cell metagenomics reveals metabolic interactions within the superorganism composed of flagellate Streblomastix strix and complex community of Bacteroidetes bacteria on its surface.</title>
        <authorList>
            <person name="Treitli S.C."/>
            <person name="Kolisko M."/>
            <person name="Husnik F."/>
            <person name="Keeling P."/>
            <person name="Hampl V."/>
        </authorList>
    </citation>
    <scope>NUCLEOTIDE SEQUENCE [LARGE SCALE GENOMIC DNA]</scope>
    <source>
        <strain evidence="1">St1</strain>
    </source>
</reference>
<name>A0A5M8P4L7_9BACT</name>
<dbReference type="Proteomes" id="UP000324575">
    <property type="component" value="Unassembled WGS sequence"/>
</dbReference>
<sequence>MQNTLKITVTDKEKLALLITKQTEFNQLPENERQLYGADFGKNGQLEIDKIRQLQALNINADNEQKNEKSNDKRTFKVTTDVLLSLLQKSGISAVSDDKAKMARLISYLTNFSEEKIRQRLSNTEELTIYHKEEVENINKILSELNSDISIKYNKKR</sequence>
<gene>
    <name evidence="1" type="ORF">EZS26_000426</name>
    <name evidence="2" type="ORF">EZS26_000541</name>
</gene>
<evidence type="ECO:0000313" key="2">
    <source>
        <dbReference type="EMBL" id="KAA6303381.1"/>
    </source>
</evidence>
<comment type="caution">
    <text evidence="1">The sequence shown here is derived from an EMBL/GenBank/DDBJ whole genome shotgun (WGS) entry which is preliminary data.</text>
</comment>
<protein>
    <submittedName>
        <fullName evidence="1">Uncharacterized protein</fullName>
    </submittedName>
</protein>